<proteinExistence type="predicted"/>
<dbReference type="AlphaFoldDB" id="A0AAJ3RPW6"/>
<comment type="caution">
    <text evidence="1">The sequence shown here is derived from an EMBL/GenBank/DDBJ whole genome shotgun (WGS) entry which is preliminary data.</text>
</comment>
<dbReference type="EMBL" id="PENF01000002">
    <property type="protein sequence ID" value="PJI18786.1"/>
    <property type="molecule type" value="Genomic_DNA"/>
</dbReference>
<gene>
    <name evidence="1" type="ORF">CTM53_09135</name>
</gene>
<protein>
    <submittedName>
        <fullName evidence="1">Uncharacterized protein</fullName>
    </submittedName>
</protein>
<sequence length="68" mass="8097">MKRLKSQSRCLFSFVKIIPTKNSNFGLTLRKWLFCIAKQPLLQCKTYAFALQNNRFCKALVVRRLCRR</sequence>
<evidence type="ECO:0000313" key="2">
    <source>
        <dbReference type="Proteomes" id="UP000229102"/>
    </source>
</evidence>
<evidence type="ECO:0000313" key="1">
    <source>
        <dbReference type="EMBL" id="PJI18786.1"/>
    </source>
</evidence>
<accession>A0AAJ3RPW6</accession>
<dbReference type="Proteomes" id="UP000229102">
    <property type="component" value="Unassembled WGS sequence"/>
</dbReference>
<name>A0AAJ3RPW6_PREIN</name>
<reference evidence="1 2" key="1">
    <citation type="submission" date="2017-11" db="EMBL/GenBank/DDBJ databases">
        <title>Genome sequencing of Prevotella intermedia KCOM 2698.</title>
        <authorList>
            <person name="Kook J.-K."/>
            <person name="Park S.-N."/>
            <person name="Lim Y.K."/>
        </authorList>
    </citation>
    <scope>NUCLEOTIDE SEQUENCE [LARGE SCALE GENOMIC DNA]</scope>
    <source>
        <strain evidence="1 2">KCOM 2698</strain>
    </source>
</reference>
<organism evidence="1 2">
    <name type="scientific">Prevotella intermedia</name>
    <dbReference type="NCBI Taxonomy" id="28131"/>
    <lineage>
        <taxon>Bacteria</taxon>
        <taxon>Pseudomonadati</taxon>
        <taxon>Bacteroidota</taxon>
        <taxon>Bacteroidia</taxon>
        <taxon>Bacteroidales</taxon>
        <taxon>Prevotellaceae</taxon>
        <taxon>Prevotella</taxon>
    </lineage>
</organism>